<dbReference type="InterPro" id="IPR036188">
    <property type="entry name" value="FAD/NAD-bd_sf"/>
</dbReference>
<dbReference type="Proteomes" id="UP001321014">
    <property type="component" value="Unassembled WGS sequence"/>
</dbReference>
<evidence type="ECO:0000259" key="4">
    <source>
        <dbReference type="Pfam" id="PF01266"/>
    </source>
</evidence>
<protein>
    <submittedName>
        <fullName evidence="8">FAD-dependent oxidoreductase</fullName>
    </submittedName>
</protein>
<feature type="domain" description="FAD dependent oxidoreductase" evidence="4">
    <location>
        <begin position="6"/>
        <end position="364"/>
    </location>
</feature>
<dbReference type="Gene3D" id="3.50.50.60">
    <property type="entry name" value="FAD/NAD(P)-binding domain"/>
    <property type="match status" value="1"/>
</dbReference>
<gene>
    <name evidence="8" type="ORF">OEZ49_22625</name>
</gene>
<dbReference type="InterPro" id="IPR032503">
    <property type="entry name" value="FAO_M"/>
</dbReference>
<evidence type="ECO:0000313" key="9">
    <source>
        <dbReference type="Proteomes" id="UP001321014"/>
    </source>
</evidence>
<dbReference type="InterPro" id="IPR006076">
    <property type="entry name" value="FAD-dep_OxRdtase"/>
</dbReference>
<dbReference type="SUPFAM" id="SSF103025">
    <property type="entry name" value="Folate-binding domain"/>
    <property type="match status" value="1"/>
</dbReference>
<name>A0ABT2WXA9_9RHOB</name>
<organism evidence="8 9">
    <name type="scientific">Ruegeria marisflavi</name>
    <dbReference type="NCBI Taxonomy" id="2984152"/>
    <lineage>
        <taxon>Bacteria</taxon>
        <taxon>Pseudomonadati</taxon>
        <taxon>Pseudomonadota</taxon>
        <taxon>Alphaproteobacteria</taxon>
        <taxon>Rhodobacterales</taxon>
        <taxon>Roseobacteraceae</taxon>
        <taxon>Ruegeria</taxon>
    </lineage>
</organism>
<comment type="similarity">
    <text evidence="1">Belongs to the GcvT family.</text>
</comment>
<evidence type="ECO:0000313" key="8">
    <source>
        <dbReference type="EMBL" id="MCU9840546.1"/>
    </source>
</evidence>
<accession>A0ABT2WXA9</accession>
<comment type="caution">
    <text evidence="8">The sequence shown here is derived from an EMBL/GenBank/DDBJ whole genome shotgun (WGS) entry which is preliminary data.</text>
</comment>
<evidence type="ECO:0000259" key="5">
    <source>
        <dbReference type="Pfam" id="PF01571"/>
    </source>
</evidence>
<dbReference type="PROSITE" id="PS51257">
    <property type="entry name" value="PROKAR_LIPOPROTEIN"/>
    <property type="match status" value="1"/>
</dbReference>
<dbReference type="Pfam" id="PF01266">
    <property type="entry name" value="DAO"/>
    <property type="match status" value="1"/>
</dbReference>
<evidence type="ECO:0000256" key="2">
    <source>
        <dbReference type="ARBA" id="ARBA00023002"/>
    </source>
</evidence>
<feature type="domain" description="FAD dependent oxidoreductase central" evidence="7">
    <location>
        <begin position="367"/>
        <end position="421"/>
    </location>
</feature>
<dbReference type="Pfam" id="PF16350">
    <property type="entry name" value="FAO_M"/>
    <property type="match status" value="1"/>
</dbReference>
<keyword evidence="9" id="KW-1185">Reference proteome</keyword>
<keyword evidence="3" id="KW-1133">Transmembrane helix</keyword>
<dbReference type="PANTHER" id="PTHR43757">
    <property type="entry name" value="AMINOMETHYLTRANSFERASE"/>
    <property type="match status" value="1"/>
</dbReference>
<dbReference type="SUPFAM" id="SSF51905">
    <property type="entry name" value="FAD/NAD(P)-binding domain"/>
    <property type="match status" value="1"/>
</dbReference>
<feature type="domain" description="Aminomethyltransferase C-terminal" evidence="6">
    <location>
        <begin position="723"/>
        <end position="799"/>
    </location>
</feature>
<dbReference type="InterPro" id="IPR028896">
    <property type="entry name" value="GcvT/YgfZ/DmdA"/>
</dbReference>
<reference evidence="8 9" key="1">
    <citation type="submission" date="2022-10" db="EMBL/GenBank/DDBJ databases">
        <title>Ruegeria sp. nov., isolated from ocean surface water.</title>
        <authorList>
            <person name="He W."/>
            <person name="Wang L."/>
            <person name="Zhang D.-F."/>
        </authorList>
    </citation>
    <scope>NUCLEOTIDE SEQUENCE [LARGE SCALE GENOMIC DNA]</scope>
    <source>
        <strain evidence="8 9">WL0004</strain>
    </source>
</reference>
<keyword evidence="2" id="KW-0560">Oxidoreductase</keyword>
<feature type="domain" description="GCVT N-terminal" evidence="5">
    <location>
        <begin position="423"/>
        <end position="701"/>
    </location>
</feature>
<evidence type="ECO:0000259" key="7">
    <source>
        <dbReference type="Pfam" id="PF16350"/>
    </source>
</evidence>
<dbReference type="Gene3D" id="3.30.1360.120">
    <property type="entry name" value="Probable tRNA modification gtpase trme, domain 1"/>
    <property type="match status" value="1"/>
</dbReference>
<dbReference type="Pfam" id="PF08669">
    <property type="entry name" value="GCV_T_C"/>
    <property type="match status" value="1"/>
</dbReference>
<dbReference type="Gene3D" id="3.30.9.10">
    <property type="entry name" value="D-Amino Acid Oxidase, subunit A, domain 2"/>
    <property type="match status" value="1"/>
</dbReference>
<dbReference type="InterPro" id="IPR027266">
    <property type="entry name" value="TrmE/GcvT-like"/>
</dbReference>
<dbReference type="InterPro" id="IPR006222">
    <property type="entry name" value="GCVT_N"/>
</dbReference>
<sequence length="807" mass="88310">MESKAKVVVIGGGVVGCSILYHLAKRGWKNVVLLERQELTAGSSWHAAGNLFTLTSPGNACVLQKYTMDLYPELERESGQDCGLHYVGEITVAKDEEDIKSLSISRDSAMRYGIPSEFVSAERAKEYTPTLNTDGLVGFLHQTWAGYCDPASVTNAFAKAARNYGATIHRHTPVLETNQREDGKWDVVTEKGTIVADNIVNAAGLWGREVAALAGIKLPIMPVEHHYLVTEEIPGITAAEGKHALIAYNEANLYTRPEGNGMLIGAYESLCVHWAEEGTPMDFGHELLPNAVERMEANFLEAVDLIPSLGEVGIKNIINGPMIFSPDLEPMVGPYPGKPGYYCANGVMTGFNQGAGIGKILSEWIIDGEPSMDVSFWDVARFGDYAGKNYAKALTKYKYEKRAHRSYPHQIHPAARPAKTSAIYDRLKEAGAVFGVSGGWEDVQWYATNETERDPKFSYERAAWSSAVEREARAVRETAGLIELTVYGKHRFSGPGTVAYLDKLMANKVPETIGKSVLCPMLSPNGRVIGDFTVTRISEDCCLVLGSGSMEKIHERWFRRHMPESGVAYENLTNRYAGLSVAGPNSKAIMAAIAPGTSFDSADFPFLSGRHMELGLCPDAYVVRVSYTGECGYEIYMPMEFQRTVFELIMKAGKPHGLTLVGGHALMSLRLEKGFAAWNLELTSDYFANETALARFVRYSKDGFIGREAAISAKEAGPRESYVQFSVEDGDGDALGGEPVFLGDNLVGYTSSGGYGYAVNSSLALGFLKPEHMDPSAEYVIRIVGKDRKARLLTNPPFDPEGSRMRA</sequence>
<dbReference type="Gene3D" id="2.40.30.110">
    <property type="entry name" value="Aminomethyltransferase beta-barrel domains"/>
    <property type="match status" value="1"/>
</dbReference>
<dbReference type="EMBL" id="JAOVQN010000046">
    <property type="protein sequence ID" value="MCU9840546.1"/>
    <property type="molecule type" value="Genomic_DNA"/>
</dbReference>
<keyword evidence="3" id="KW-0472">Membrane</keyword>
<dbReference type="SUPFAM" id="SSF54373">
    <property type="entry name" value="FAD-linked reductases, C-terminal domain"/>
    <property type="match status" value="1"/>
</dbReference>
<evidence type="ECO:0000259" key="6">
    <source>
        <dbReference type="Pfam" id="PF08669"/>
    </source>
</evidence>
<dbReference type="RefSeq" id="WP_263390404.1">
    <property type="nucleotide sequence ID" value="NZ_JAOVQN010000046.1"/>
</dbReference>
<dbReference type="Gene3D" id="3.30.70.1400">
    <property type="entry name" value="Aminomethyltransferase beta-barrel domains"/>
    <property type="match status" value="1"/>
</dbReference>
<dbReference type="Pfam" id="PF01571">
    <property type="entry name" value="GCV_T"/>
    <property type="match status" value="1"/>
</dbReference>
<dbReference type="SUPFAM" id="SSF101790">
    <property type="entry name" value="Aminomethyltransferase beta-barrel domain"/>
    <property type="match status" value="1"/>
</dbReference>
<feature type="transmembrane region" description="Helical" evidence="3">
    <location>
        <begin position="7"/>
        <end position="24"/>
    </location>
</feature>
<evidence type="ECO:0000256" key="1">
    <source>
        <dbReference type="ARBA" id="ARBA00008609"/>
    </source>
</evidence>
<dbReference type="InterPro" id="IPR029043">
    <property type="entry name" value="GcvT/YgfZ_C"/>
</dbReference>
<dbReference type="InterPro" id="IPR013977">
    <property type="entry name" value="GcvT_C"/>
</dbReference>
<keyword evidence="3" id="KW-0812">Transmembrane</keyword>
<evidence type="ECO:0000256" key="3">
    <source>
        <dbReference type="SAM" id="Phobius"/>
    </source>
</evidence>
<proteinExistence type="inferred from homology"/>
<dbReference type="PANTHER" id="PTHR43757:SF2">
    <property type="entry name" value="AMINOMETHYLTRANSFERASE, MITOCHONDRIAL"/>
    <property type="match status" value="1"/>
</dbReference>